<dbReference type="GO" id="GO:0020037">
    <property type="term" value="F:heme binding"/>
    <property type="evidence" value="ECO:0007669"/>
    <property type="project" value="InterPro"/>
</dbReference>
<keyword evidence="4" id="KW-0503">Monooxygenase</keyword>
<proteinExistence type="predicted"/>
<accession>A0A699XMV6</accession>
<dbReference type="GO" id="GO:0005506">
    <property type="term" value="F:iron ion binding"/>
    <property type="evidence" value="ECO:0007669"/>
    <property type="project" value="InterPro"/>
</dbReference>
<dbReference type="InterPro" id="IPR036396">
    <property type="entry name" value="Cyt_P450_sf"/>
</dbReference>
<evidence type="ECO:0000313" key="5">
    <source>
        <dbReference type="EMBL" id="GFD61225.1"/>
    </source>
</evidence>
<dbReference type="PANTHER" id="PTHR46300">
    <property type="entry name" value="P450, PUTATIVE (EUROFUNG)-RELATED-RELATED"/>
    <property type="match status" value="1"/>
</dbReference>
<evidence type="ECO:0000256" key="2">
    <source>
        <dbReference type="ARBA" id="ARBA00023002"/>
    </source>
</evidence>
<gene>
    <name evidence="5" type="ORF">Tci_933194</name>
</gene>
<evidence type="ECO:0000256" key="4">
    <source>
        <dbReference type="ARBA" id="ARBA00023033"/>
    </source>
</evidence>
<dbReference type="InterPro" id="IPR001128">
    <property type="entry name" value="Cyt_P450"/>
</dbReference>
<dbReference type="SUPFAM" id="SSF48264">
    <property type="entry name" value="Cytochrome P450"/>
    <property type="match status" value="1"/>
</dbReference>
<reference evidence="5" key="1">
    <citation type="journal article" date="2019" name="Sci. Rep.">
        <title>Draft genome of Tanacetum cinerariifolium, the natural source of mosquito coil.</title>
        <authorList>
            <person name="Yamashiro T."/>
            <person name="Shiraishi A."/>
            <person name="Satake H."/>
            <person name="Nakayama K."/>
        </authorList>
    </citation>
    <scope>NUCLEOTIDE SEQUENCE</scope>
</reference>
<evidence type="ECO:0000256" key="3">
    <source>
        <dbReference type="ARBA" id="ARBA00023004"/>
    </source>
</evidence>
<protein>
    <submittedName>
        <fullName evidence="5">Geraniol 8-hydroxylase-like</fullName>
    </submittedName>
</protein>
<keyword evidence="3" id="KW-0408">Iron</keyword>
<dbReference type="GO" id="GO:0004497">
    <property type="term" value="F:monooxygenase activity"/>
    <property type="evidence" value="ECO:0007669"/>
    <property type="project" value="UniProtKB-KW"/>
</dbReference>
<evidence type="ECO:0000256" key="1">
    <source>
        <dbReference type="ARBA" id="ARBA00022723"/>
    </source>
</evidence>
<comment type="caution">
    <text evidence="5">The sequence shown here is derived from an EMBL/GenBank/DDBJ whole genome shotgun (WGS) entry which is preliminary data.</text>
</comment>
<dbReference type="AlphaFoldDB" id="A0A699XMV6"/>
<feature type="non-terminal residue" evidence="5">
    <location>
        <position position="49"/>
    </location>
</feature>
<keyword evidence="1" id="KW-0479">Metal-binding</keyword>
<dbReference type="GO" id="GO:0016705">
    <property type="term" value="F:oxidoreductase activity, acting on paired donors, with incorporation or reduction of molecular oxygen"/>
    <property type="evidence" value="ECO:0007669"/>
    <property type="project" value="InterPro"/>
</dbReference>
<keyword evidence="2" id="KW-0560">Oxidoreductase</keyword>
<sequence>MLLFPEAQKKAQQELDAVVGSDTLPSHGHLAGLPYLNAVAKETLRWLPV</sequence>
<dbReference type="PANTHER" id="PTHR46300:SF2">
    <property type="entry name" value="CYTOCHROME P450 MONOOXYGENASE ALNH-RELATED"/>
    <property type="match status" value="1"/>
</dbReference>
<dbReference type="EMBL" id="BKCJ011888417">
    <property type="protein sequence ID" value="GFD61225.1"/>
    <property type="molecule type" value="Genomic_DNA"/>
</dbReference>
<dbReference type="InterPro" id="IPR050364">
    <property type="entry name" value="Cytochrome_P450_fung"/>
</dbReference>
<name>A0A699XMV6_TANCI</name>
<organism evidence="5">
    <name type="scientific">Tanacetum cinerariifolium</name>
    <name type="common">Dalmatian daisy</name>
    <name type="synonym">Chrysanthemum cinerariifolium</name>
    <dbReference type="NCBI Taxonomy" id="118510"/>
    <lineage>
        <taxon>Eukaryota</taxon>
        <taxon>Viridiplantae</taxon>
        <taxon>Streptophyta</taxon>
        <taxon>Embryophyta</taxon>
        <taxon>Tracheophyta</taxon>
        <taxon>Spermatophyta</taxon>
        <taxon>Magnoliopsida</taxon>
        <taxon>eudicotyledons</taxon>
        <taxon>Gunneridae</taxon>
        <taxon>Pentapetalae</taxon>
        <taxon>asterids</taxon>
        <taxon>campanulids</taxon>
        <taxon>Asterales</taxon>
        <taxon>Asteraceae</taxon>
        <taxon>Asteroideae</taxon>
        <taxon>Anthemideae</taxon>
        <taxon>Anthemidinae</taxon>
        <taxon>Tanacetum</taxon>
    </lineage>
</organism>
<dbReference type="Gene3D" id="1.10.630.10">
    <property type="entry name" value="Cytochrome P450"/>
    <property type="match status" value="1"/>
</dbReference>
<dbReference type="Pfam" id="PF00067">
    <property type="entry name" value="p450"/>
    <property type="match status" value="1"/>
</dbReference>